<accession>A0A383EF54</accession>
<feature type="non-terminal residue" evidence="1">
    <location>
        <position position="198"/>
    </location>
</feature>
<protein>
    <recommendedName>
        <fullName evidence="2">CBS domain-containing protein</fullName>
    </recommendedName>
</protein>
<organism evidence="1">
    <name type="scientific">marine metagenome</name>
    <dbReference type="NCBI Taxonomy" id="408172"/>
    <lineage>
        <taxon>unclassified sequences</taxon>
        <taxon>metagenomes</taxon>
        <taxon>ecological metagenomes</taxon>
    </lineage>
</organism>
<name>A0A383EF54_9ZZZZ</name>
<evidence type="ECO:0000313" key="1">
    <source>
        <dbReference type="EMBL" id="SVE54980.1"/>
    </source>
</evidence>
<sequence length="198" mass="22850">MDNLYIKDMVASSGAKLYCVGTNWTLNQVVSFLIENDIPACPVTNASTNKGIIRQIEGYAVLKELSLKLKEYGKSPIKDFMNEAEWEMSDNQYLVDKISALYRKPVFAIKNSKNQYYATIFQEDVARYFYHVSSRFMLIRAIENKLAGFIHSIDRDESIYEVPFGDKIEKLFSDNIWNKSKIGFDKSRLHVLLNNCTD</sequence>
<reference evidence="1" key="1">
    <citation type="submission" date="2018-05" db="EMBL/GenBank/DDBJ databases">
        <authorList>
            <person name="Lanie J.A."/>
            <person name="Ng W.-L."/>
            <person name="Kazmierczak K.M."/>
            <person name="Andrzejewski T.M."/>
            <person name="Davidsen T.M."/>
            <person name="Wayne K.J."/>
            <person name="Tettelin H."/>
            <person name="Glass J.I."/>
            <person name="Rusch D."/>
            <person name="Podicherti R."/>
            <person name="Tsui H.-C.T."/>
            <person name="Winkler M.E."/>
        </authorList>
    </citation>
    <scope>NUCLEOTIDE SEQUENCE</scope>
</reference>
<gene>
    <name evidence="1" type="ORF">METZ01_LOCUS507834</name>
</gene>
<evidence type="ECO:0008006" key="2">
    <source>
        <dbReference type="Google" id="ProtNLM"/>
    </source>
</evidence>
<dbReference type="InterPro" id="IPR046342">
    <property type="entry name" value="CBS_dom_sf"/>
</dbReference>
<dbReference type="EMBL" id="UINC01225077">
    <property type="protein sequence ID" value="SVE54980.1"/>
    <property type="molecule type" value="Genomic_DNA"/>
</dbReference>
<dbReference type="SUPFAM" id="SSF54631">
    <property type="entry name" value="CBS-domain pair"/>
    <property type="match status" value="1"/>
</dbReference>
<proteinExistence type="predicted"/>
<dbReference type="AlphaFoldDB" id="A0A383EF54"/>